<comment type="catalytic activity">
    <reaction evidence="6">
        <text>phosphate(in) + H(+)(in) = phosphate(out) + H(+)(out)</text>
        <dbReference type="Rhea" id="RHEA:29939"/>
        <dbReference type="ChEBI" id="CHEBI:15378"/>
        <dbReference type="ChEBI" id="CHEBI:43474"/>
    </reaction>
    <physiologicalReaction direction="right-to-left" evidence="6">
        <dbReference type="Rhea" id="RHEA:29941"/>
    </physiologicalReaction>
</comment>
<keyword evidence="4 7" id="KW-0472">Membrane</keyword>
<accession>A0A068UHI0</accession>
<dbReference type="Gene3D" id="1.20.1250.20">
    <property type="entry name" value="MFS general substrate transporter like domains"/>
    <property type="match status" value="2"/>
</dbReference>
<evidence type="ECO:0000256" key="4">
    <source>
        <dbReference type="ARBA" id="ARBA00023136"/>
    </source>
</evidence>
<sequence length="259" mass="28882">MSVYANKKTRGYFIAAVSIFNARFKAPSYAIDPHGSTVAQADYVRRIVLMAGAIPALLTYYWRMKMRENYTIHGSGCQESKTRCSRHVKKLKIQKLKLELGLELEMDLVYSPRSFFVTGFRLLGTKTTRFFLDTLFYSQNLFQNMIQSFVVVLCALTFFFANFRPNATAFVAPAEIFPARLRTTCHGISAASGKLGAIVGGIEFLYLSRNKDKAGTAAGYRPGIGMRNSLNVLAVINLSGALFTQPIGMFCKQKPIDCT</sequence>
<organism evidence="8 9">
    <name type="scientific">Coffea canephora</name>
    <name type="common">Robusta coffee</name>
    <dbReference type="NCBI Taxonomy" id="49390"/>
    <lineage>
        <taxon>Eukaryota</taxon>
        <taxon>Viridiplantae</taxon>
        <taxon>Streptophyta</taxon>
        <taxon>Embryophyta</taxon>
        <taxon>Tracheophyta</taxon>
        <taxon>Spermatophyta</taxon>
        <taxon>Magnoliopsida</taxon>
        <taxon>eudicotyledons</taxon>
        <taxon>Gunneridae</taxon>
        <taxon>Pentapetalae</taxon>
        <taxon>asterids</taxon>
        <taxon>lamiids</taxon>
        <taxon>Gentianales</taxon>
        <taxon>Rubiaceae</taxon>
        <taxon>Ixoroideae</taxon>
        <taxon>Gardenieae complex</taxon>
        <taxon>Bertiereae - Coffeeae clade</taxon>
        <taxon>Coffeeae</taxon>
        <taxon>Coffea</taxon>
    </lineage>
</organism>
<evidence type="ECO:0000256" key="1">
    <source>
        <dbReference type="ARBA" id="ARBA00004141"/>
    </source>
</evidence>
<dbReference type="InParanoid" id="A0A068UHI0"/>
<dbReference type="PhylomeDB" id="A0A068UHI0"/>
<keyword evidence="3 7" id="KW-1133">Transmembrane helix</keyword>
<name>A0A068UHI0_COFCA</name>
<evidence type="ECO:0000256" key="3">
    <source>
        <dbReference type="ARBA" id="ARBA00022989"/>
    </source>
</evidence>
<dbReference type="GO" id="GO:0016020">
    <property type="term" value="C:membrane"/>
    <property type="evidence" value="ECO:0007669"/>
    <property type="project" value="UniProtKB-SubCell"/>
</dbReference>
<evidence type="ECO:0000256" key="5">
    <source>
        <dbReference type="ARBA" id="ARBA00044504"/>
    </source>
</evidence>
<feature type="transmembrane region" description="Helical" evidence="7">
    <location>
        <begin position="43"/>
        <end position="62"/>
    </location>
</feature>
<evidence type="ECO:0000256" key="2">
    <source>
        <dbReference type="ARBA" id="ARBA00022692"/>
    </source>
</evidence>
<dbReference type="EMBL" id="HG739113">
    <property type="protein sequence ID" value="CDP07936.1"/>
    <property type="molecule type" value="Genomic_DNA"/>
</dbReference>
<dbReference type="STRING" id="49390.A0A068UHI0"/>
<dbReference type="InterPro" id="IPR036259">
    <property type="entry name" value="MFS_trans_sf"/>
</dbReference>
<proteinExistence type="inferred from homology"/>
<dbReference type="Proteomes" id="UP000295252">
    <property type="component" value="Chromosome III"/>
</dbReference>
<evidence type="ECO:0000313" key="9">
    <source>
        <dbReference type="Proteomes" id="UP000295252"/>
    </source>
</evidence>
<feature type="transmembrane region" description="Helical" evidence="7">
    <location>
        <begin position="145"/>
        <end position="163"/>
    </location>
</feature>
<evidence type="ECO:0000256" key="6">
    <source>
        <dbReference type="ARBA" id="ARBA00049011"/>
    </source>
</evidence>
<evidence type="ECO:0000313" key="8">
    <source>
        <dbReference type="EMBL" id="CDP07936.1"/>
    </source>
</evidence>
<dbReference type="Gramene" id="CDP07936">
    <property type="protein sequence ID" value="CDP07936"/>
    <property type="gene ID" value="GSCOC_T00025457001"/>
</dbReference>
<dbReference type="PANTHER" id="PTHR24064">
    <property type="entry name" value="SOLUTE CARRIER FAMILY 22 MEMBER"/>
    <property type="match status" value="1"/>
</dbReference>
<dbReference type="AlphaFoldDB" id="A0A068UHI0"/>
<dbReference type="SUPFAM" id="SSF103473">
    <property type="entry name" value="MFS general substrate transporter"/>
    <property type="match status" value="1"/>
</dbReference>
<keyword evidence="2 7" id="KW-0812">Transmembrane</keyword>
<gene>
    <name evidence="8" type="ORF">GSCOC_T00025457001</name>
</gene>
<reference evidence="9" key="1">
    <citation type="journal article" date="2014" name="Science">
        <title>The coffee genome provides insight into the convergent evolution of caffeine biosynthesis.</title>
        <authorList>
            <person name="Denoeud F."/>
            <person name="Carretero-Paulet L."/>
            <person name="Dereeper A."/>
            <person name="Droc G."/>
            <person name="Guyot R."/>
            <person name="Pietrella M."/>
            <person name="Zheng C."/>
            <person name="Alberti A."/>
            <person name="Anthony F."/>
            <person name="Aprea G."/>
            <person name="Aury J.M."/>
            <person name="Bento P."/>
            <person name="Bernard M."/>
            <person name="Bocs S."/>
            <person name="Campa C."/>
            <person name="Cenci A."/>
            <person name="Combes M.C."/>
            <person name="Crouzillat D."/>
            <person name="Da Silva C."/>
            <person name="Daddiego L."/>
            <person name="De Bellis F."/>
            <person name="Dussert S."/>
            <person name="Garsmeur O."/>
            <person name="Gayraud T."/>
            <person name="Guignon V."/>
            <person name="Jahn K."/>
            <person name="Jamilloux V."/>
            <person name="Joet T."/>
            <person name="Labadie K."/>
            <person name="Lan T."/>
            <person name="Leclercq J."/>
            <person name="Lepelley M."/>
            <person name="Leroy T."/>
            <person name="Li L.T."/>
            <person name="Librado P."/>
            <person name="Lopez L."/>
            <person name="Munoz A."/>
            <person name="Noel B."/>
            <person name="Pallavicini A."/>
            <person name="Perrotta G."/>
            <person name="Poncet V."/>
            <person name="Pot D."/>
            <person name="Priyono X."/>
            <person name="Rigoreau M."/>
            <person name="Rouard M."/>
            <person name="Rozas J."/>
            <person name="Tranchant-Dubreuil C."/>
            <person name="VanBuren R."/>
            <person name="Zhang Q."/>
            <person name="Andrade A.C."/>
            <person name="Argout X."/>
            <person name="Bertrand B."/>
            <person name="de Kochko A."/>
            <person name="Graziosi G."/>
            <person name="Henry R.J."/>
            <person name="Jayarama X."/>
            <person name="Ming R."/>
            <person name="Nagai C."/>
            <person name="Rounsley S."/>
            <person name="Sankoff D."/>
            <person name="Giuliano G."/>
            <person name="Albert V.A."/>
            <person name="Wincker P."/>
            <person name="Lashermes P."/>
        </authorList>
    </citation>
    <scope>NUCLEOTIDE SEQUENCE [LARGE SCALE GENOMIC DNA]</scope>
    <source>
        <strain evidence="9">cv. DH200-94</strain>
    </source>
</reference>
<protein>
    <recommendedName>
        <fullName evidence="10">Major facilitator superfamily (MFS) profile domain-containing protein</fullName>
    </recommendedName>
</protein>
<evidence type="ECO:0000256" key="7">
    <source>
        <dbReference type="SAM" id="Phobius"/>
    </source>
</evidence>
<comment type="similarity">
    <text evidence="5">Belongs to the major facilitator superfamily. Phosphate:H(+) symporter (TC 2.A.1.9) family.</text>
</comment>
<evidence type="ECO:0008006" key="10">
    <source>
        <dbReference type="Google" id="ProtNLM"/>
    </source>
</evidence>
<comment type="subcellular location">
    <subcellularLocation>
        <location evidence="1">Membrane</location>
        <topology evidence="1">Multi-pass membrane protein</topology>
    </subcellularLocation>
</comment>
<keyword evidence="9" id="KW-1185">Reference proteome</keyword>